<comment type="caution">
    <text evidence="2">The sequence shown here is derived from an EMBL/GenBank/DDBJ whole genome shotgun (WGS) entry which is preliminary data.</text>
</comment>
<organism evidence="2 3">
    <name type="scientific">Collinsella intestinalis</name>
    <dbReference type="NCBI Taxonomy" id="147207"/>
    <lineage>
        <taxon>Bacteria</taxon>
        <taxon>Bacillati</taxon>
        <taxon>Actinomycetota</taxon>
        <taxon>Coriobacteriia</taxon>
        <taxon>Coriobacteriales</taxon>
        <taxon>Coriobacteriaceae</taxon>
        <taxon>Collinsella</taxon>
    </lineage>
</organism>
<proteinExistence type="predicted"/>
<dbReference type="GO" id="GO:0006260">
    <property type="term" value="P:DNA replication"/>
    <property type="evidence" value="ECO:0007669"/>
    <property type="project" value="InterPro"/>
</dbReference>
<sequence>MVDKVWNGYRDSFGGLGDYFRSHYLTVVPPMPSNIAPLDALLCGGFRPGLHVVGGEPAAGKSAFGLFLSMMAALSGGRVLYVSLEMSRGQCIERCASFASLSTGQPFRWGDVWRLALGARERAEAGERIEQCVSHDPVALALKALEERFSGLAIADGSTIADMSDIERIAEDGRKSGLGLLVVDYLQYVSVDGIADEYTRVSEASKRLNMLGVRLGLSVIALASCSRAGNAKGKPPDMHSFKGSGDIEYHALSASVIERSVDDPDARRLHVVKNRFGGVTDPDSPIRLLFDGAHNSFSLEQ</sequence>
<dbReference type="RefSeq" id="WP_118103537.1">
    <property type="nucleotide sequence ID" value="NZ_CABJEU010000001.1"/>
</dbReference>
<dbReference type="InterPro" id="IPR027417">
    <property type="entry name" value="P-loop_NTPase"/>
</dbReference>
<feature type="domain" description="SF4 helicase" evidence="1">
    <location>
        <begin position="24"/>
        <end position="301"/>
    </location>
</feature>
<evidence type="ECO:0000313" key="2">
    <source>
        <dbReference type="EMBL" id="RHF38972.1"/>
    </source>
</evidence>
<protein>
    <recommendedName>
        <fullName evidence="1">SF4 helicase domain-containing protein</fullName>
    </recommendedName>
</protein>
<dbReference type="InParanoid" id="A0A414NGT4"/>
<name>A0A414NGT4_9ACTN</name>
<dbReference type="Gene3D" id="3.40.50.300">
    <property type="entry name" value="P-loop containing nucleotide triphosphate hydrolases"/>
    <property type="match status" value="1"/>
</dbReference>
<dbReference type="Pfam" id="PF03796">
    <property type="entry name" value="DnaB_C"/>
    <property type="match status" value="1"/>
</dbReference>
<dbReference type="PANTHER" id="PTHR30153">
    <property type="entry name" value="REPLICATIVE DNA HELICASE DNAB"/>
    <property type="match status" value="1"/>
</dbReference>
<dbReference type="EMBL" id="QSLJ01000001">
    <property type="protein sequence ID" value="RHF38972.1"/>
    <property type="molecule type" value="Genomic_DNA"/>
</dbReference>
<dbReference type="SUPFAM" id="SSF52540">
    <property type="entry name" value="P-loop containing nucleoside triphosphate hydrolases"/>
    <property type="match status" value="1"/>
</dbReference>
<dbReference type="GO" id="GO:0005829">
    <property type="term" value="C:cytosol"/>
    <property type="evidence" value="ECO:0007669"/>
    <property type="project" value="TreeGrafter"/>
</dbReference>
<dbReference type="GO" id="GO:0005524">
    <property type="term" value="F:ATP binding"/>
    <property type="evidence" value="ECO:0007669"/>
    <property type="project" value="InterPro"/>
</dbReference>
<dbReference type="PROSITE" id="PS51199">
    <property type="entry name" value="SF4_HELICASE"/>
    <property type="match status" value="1"/>
</dbReference>
<accession>A0A414NGT4</accession>
<dbReference type="PANTHER" id="PTHR30153:SF2">
    <property type="entry name" value="REPLICATIVE DNA HELICASE"/>
    <property type="match status" value="1"/>
</dbReference>
<gene>
    <name evidence="2" type="ORF">DW682_04685</name>
</gene>
<keyword evidence="3" id="KW-1185">Reference proteome</keyword>
<dbReference type="GO" id="GO:0003678">
    <property type="term" value="F:DNA helicase activity"/>
    <property type="evidence" value="ECO:0007669"/>
    <property type="project" value="InterPro"/>
</dbReference>
<dbReference type="InterPro" id="IPR007694">
    <property type="entry name" value="DNA_helicase_DnaB-like_C"/>
</dbReference>
<evidence type="ECO:0000313" key="3">
    <source>
        <dbReference type="Proteomes" id="UP000283983"/>
    </source>
</evidence>
<evidence type="ECO:0000259" key="1">
    <source>
        <dbReference type="PROSITE" id="PS51199"/>
    </source>
</evidence>
<dbReference type="AlphaFoldDB" id="A0A414NGT4"/>
<reference evidence="2 3" key="1">
    <citation type="submission" date="2018-08" db="EMBL/GenBank/DDBJ databases">
        <title>A genome reference for cultivated species of the human gut microbiota.</title>
        <authorList>
            <person name="Zou Y."/>
            <person name="Xue W."/>
            <person name="Luo G."/>
        </authorList>
    </citation>
    <scope>NUCLEOTIDE SEQUENCE [LARGE SCALE GENOMIC DNA]</scope>
    <source>
        <strain evidence="2 3">AM25-33</strain>
    </source>
</reference>
<dbReference type="Proteomes" id="UP000283983">
    <property type="component" value="Unassembled WGS sequence"/>
</dbReference>